<dbReference type="Proteomes" id="UP000183053">
    <property type="component" value="Unassembled WGS sequence"/>
</dbReference>
<dbReference type="RefSeq" id="WP_139184219.1">
    <property type="nucleotide sequence ID" value="NZ_FNLF01000002.1"/>
</dbReference>
<keyword evidence="3" id="KW-1185">Reference proteome</keyword>
<evidence type="ECO:0000313" key="2">
    <source>
        <dbReference type="EMBL" id="SDR08423.1"/>
    </source>
</evidence>
<name>A0A1H1G5K6_9ACTN</name>
<gene>
    <name evidence="2" type="ORF">SAMN04489765_3121</name>
</gene>
<proteinExistence type="predicted"/>
<protein>
    <submittedName>
        <fullName evidence="2">Uncharacterized protein</fullName>
    </submittedName>
</protein>
<evidence type="ECO:0000313" key="3">
    <source>
        <dbReference type="Proteomes" id="UP000183053"/>
    </source>
</evidence>
<dbReference type="OrthoDB" id="4775056at2"/>
<reference evidence="3" key="1">
    <citation type="submission" date="2016-10" db="EMBL/GenBank/DDBJ databases">
        <authorList>
            <person name="Varghese N."/>
            <person name="Submissions S."/>
        </authorList>
    </citation>
    <scope>NUCLEOTIDE SEQUENCE [LARGE SCALE GENOMIC DNA]</scope>
    <source>
        <strain evidence="3">DSM 44142</strain>
    </source>
</reference>
<evidence type="ECO:0000256" key="1">
    <source>
        <dbReference type="SAM" id="MobiDB-lite"/>
    </source>
</evidence>
<sequence length="102" mass="11488">MSQLTQSRVTRDPAQSVAPPRSQRRVINRDELSNIPTRKGIPGVLDFLDELGVRGISPTRIKNGSQDGELRRFVISGHLWYADRDIWDFLESLASGGQEAQR</sequence>
<organism evidence="2 3">
    <name type="scientific">Tsukamurella pulmonis</name>
    <dbReference type="NCBI Taxonomy" id="47312"/>
    <lineage>
        <taxon>Bacteria</taxon>
        <taxon>Bacillati</taxon>
        <taxon>Actinomycetota</taxon>
        <taxon>Actinomycetes</taxon>
        <taxon>Mycobacteriales</taxon>
        <taxon>Tsukamurellaceae</taxon>
        <taxon>Tsukamurella</taxon>
    </lineage>
</organism>
<accession>A0A1H1G5K6</accession>
<dbReference type="EMBL" id="FNLF01000002">
    <property type="protein sequence ID" value="SDR08423.1"/>
    <property type="molecule type" value="Genomic_DNA"/>
</dbReference>
<dbReference type="AlphaFoldDB" id="A0A1H1G5K6"/>
<feature type="region of interest" description="Disordered" evidence="1">
    <location>
        <begin position="1"/>
        <end position="33"/>
    </location>
</feature>